<accession>A0A1R1PJZ2</accession>
<feature type="transmembrane region" description="Helical" evidence="1">
    <location>
        <begin position="125"/>
        <end position="146"/>
    </location>
</feature>
<protein>
    <submittedName>
        <fullName evidence="2">Uncharacterized protein</fullName>
    </submittedName>
</protein>
<dbReference type="Proteomes" id="UP000188320">
    <property type="component" value="Unassembled WGS sequence"/>
</dbReference>
<dbReference type="OrthoDB" id="196547at2759"/>
<dbReference type="InterPro" id="IPR044926">
    <property type="entry name" value="RGS_subdomain_2"/>
</dbReference>
<keyword evidence="1" id="KW-0472">Membrane</keyword>
<proteinExistence type="predicted"/>
<gene>
    <name evidence="2" type="ORF">AX774_g5257</name>
</gene>
<evidence type="ECO:0000313" key="2">
    <source>
        <dbReference type="EMBL" id="OMH81285.1"/>
    </source>
</evidence>
<keyword evidence="1" id="KW-1133">Transmembrane helix</keyword>
<dbReference type="EMBL" id="LSSK01000934">
    <property type="protein sequence ID" value="OMH81285.1"/>
    <property type="molecule type" value="Genomic_DNA"/>
</dbReference>
<evidence type="ECO:0000313" key="3">
    <source>
        <dbReference type="Proteomes" id="UP000188320"/>
    </source>
</evidence>
<sequence length="386" mass="43814">MKLNVNVLLNTILNISIASSSILRAPEGSEVGNFAQFARRKYENLKPVNKRWNPVSCSLNKRSNYTKREDADTGVGNADTGVGNARVSSQEMFDNYLKYYGLYGLDIDMTPYKEVYDAVRLPKQIFWMVFGLLWAVYVVVTTLLPARYKRKCAKIYFGNKTEDKKNEMTRKAQFEGLLSYYSGFVRLMYSASISFCPENAEFLKDYQALKYVVCSYLSSELEMSKASKKGGNYSSSKEYSNVNLSGDPAKDENGDSLDLFELIDLNMLISGDVVPPLPGTIAEAVYKMQLMPILNKINEGEGVVGRTTSKQTKVPKKLVYRFRGIYLKYLEKDALLDIELSEKSILTSITEQAKKENYTLSIFDKVLEDVLKSLYENTYPVMLEKL</sequence>
<organism evidence="2 3">
    <name type="scientific">Zancudomyces culisetae</name>
    <name type="common">Gut fungus</name>
    <name type="synonym">Smittium culisetae</name>
    <dbReference type="NCBI Taxonomy" id="1213189"/>
    <lineage>
        <taxon>Eukaryota</taxon>
        <taxon>Fungi</taxon>
        <taxon>Fungi incertae sedis</taxon>
        <taxon>Zoopagomycota</taxon>
        <taxon>Kickxellomycotina</taxon>
        <taxon>Harpellomycetes</taxon>
        <taxon>Harpellales</taxon>
        <taxon>Legeriomycetaceae</taxon>
        <taxon>Zancudomyces</taxon>
    </lineage>
</organism>
<reference evidence="3" key="1">
    <citation type="submission" date="2017-01" db="EMBL/GenBank/DDBJ databases">
        <authorList>
            <person name="Wang Y."/>
            <person name="White M."/>
            <person name="Kvist S."/>
            <person name="Moncalvo J.-M."/>
        </authorList>
    </citation>
    <scope>NUCLEOTIDE SEQUENCE [LARGE SCALE GENOMIC DNA]</scope>
    <source>
        <strain evidence="3">COL-18-3</strain>
    </source>
</reference>
<dbReference type="Gene3D" id="1.10.167.10">
    <property type="entry name" value="Regulator of G-protein Signalling 4, domain 2"/>
    <property type="match status" value="1"/>
</dbReference>
<evidence type="ECO:0000256" key="1">
    <source>
        <dbReference type="SAM" id="Phobius"/>
    </source>
</evidence>
<comment type="caution">
    <text evidence="2">The sequence shown here is derived from an EMBL/GenBank/DDBJ whole genome shotgun (WGS) entry which is preliminary data.</text>
</comment>
<dbReference type="AlphaFoldDB" id="A0A1R1PJZ2"/>
<dbReference type="InterPro" id="IPR036305">
    <property type="entry name" value="RGS_sf"/>
</dbReference>
<dbReference type="SUPFAM" id="SSF48097">
    <property type="entry name" value="Regulator of G-protein signaling, RGS"/>
    <property type="match status" value="1"/>
</dbReference>
<keyword evidence="1" id="KW-0812">Transmembrane</keyword>
<name>A0A1R1PJZ2_ZANCU</name>
<keyword evidence="3" id="KW-1185">Reference proteome</keyword>